<organism evidence="7 8">
    <name type="scientific">Candidatus Accumulibacter phosphatis</name>
    <dbReference type="NCBI Taxonomy" id="327160"/>
    <lineage>
        <taxon>Bacteria</taxon>
        <taxon>Pseudomonadati</taxon>
        <taxon>Pseudomonadota</taxon>
        <taxon>Betaproteobacteria</taxon>
        <taxon>Candidatus Accumulibacter</taxon>
    </lineage>
</organism>
<feature type="transmembrane region" description="Helical" evidence="5">
    <location>
        <begin position="285"/>
        <end position="303"/>
    </location>
</feature>
<evidence type="ECO:0000256" key="3">
    <source>
        <dbReference type="ARBA" id="ARBA00022989"/>
    </source>
</evidence>
<feature type="transmembrane region" description="Helical" evidence="5">
    <location>
        <begin position="77"/>
        <end position="95"/>
    </location>
</feature>
<dbReference type="PANTHER" id="PTHR37422">
    <property type="entry name" value="TEICHURONIC ACID BIOSYNTHESIS PROTEIN TUAE"/>
    <property type="match status" value="1"/>
</dbReference>
<feature type="transmembrane region" description="Helical" evidence="5">
    <location>
        <begin position="107"/>
        <end position="126"/>
    </location>
</feature>
<protein>
    <recommendedName>
        <fullName evidence="6">O-antigen ligase-related domain-containing protein</fullName>
    </recommendedName>
</protein>
<keyword evidence="4 5" id="KW-0472">Membrane</keyword>
<evidence type="ECO:0000313" key="7">
    <source>
        <dbReference type="EMBL" id="MQM31757.1"/>
    </source>
</evidence>
<evidence type="ECO:0000313" key="8">
    <source>
        <dbReference type="Proteomes" id="UP000342300"/>
    </source>
</evidence>
<feature type="transmembrane region" description="Helical" evidence="5">
    <location>
        <begin position="384"/>
        <end position="407"/>
    </location>
</feature>
<keyword evidence="2 5" id="KW-0812">Transmembrane</keyword>
<evidence type="ECO:0000256" key="2">
    <source>
        <dbReference type="ARBA" id="ARBA00022692"/>
    </source>
</evidence>
<feature type="transmembrane region" description="Helical" evidence="5">
    <location>
        <begin position="456"/>
        <end position="473"/>
    </location>
</feature>
<dbReference type="InterPro" id="IPR051533">
    <property type="entry name" value="WaaL-like"/>
</dbReference>
<dbReference type="EMBL" id="PDHS01000372">
    <property type="protein sequence ID" value="MQM31757.1"/>
    <property type="molecule type" value="Genomic_DNA"/>
</dbReference>
<evidence type="ECO:0000259" key="6">
    <source>
        <dbReference type="Pfam" id="PF04932"/>
    </source>
</evidence>
<gene>
    <name evidence="7" type="ORF">CRU78_15045</name>
</gene>
<dbReference type="PANTHER" id="PTHR37422:SF13">
    <property type="entry name" value="LIPOPOLYSACCHARIDE BIOSYNTHESIS PROTEIN PA4999-RELATED"/>
    <property type="match status" value="1"/>
</dbReference>
<dbReference type="InterPro" id="IPR007016">
    <property type="entry name" value="O-antigen_ligase-rel_domated"/>
</dbReference>
<proteinExistence type="predicted"/>
<feature type="transmembrane region" description="Helical" evidence="5">
    <location>
        <begin position="216"/>
        <end position="235"/>
    </location>
</feature>
<comment type="subcellular location">
    <subcellularLocation>
        <location evidence="1">Membrane</location>
        <topology evidence="1">Multi-pass membrane protein</topology>
    </subcellularLocation>
</comment>
<accession>A0A6A7RW18</accession>
<dbReference type="Proteomes" id="UP000342300">
    <property type="component" value="Unassembled WGS sequence"/>
</dbReference>
<keyword evidence="3 5" id="KW-1133">Transmembrane helix</keyword>
<feature type="transmembrane region" description="Helical" evidence="5">
    <location>
        <begin position="38"/>
        <end position="57"/>
    </location>
</feature>
<feature type="transmembrane region" description="Helical" evidence="5">
    <location>
        <begin position="132"/>
        <end position="153"/>
    </location>
</feature>
<name>A0A6A7RW18_9PROT</name>
<feature type="transmembrane region" description="Helical" evidence="5">
    <location>
        <begin position="165"/>
        <end position="187"/>
    </location>
</feature>
<feature type="transmembrane region" description="Helical" evidence="5">
    <location>
        <begin position="242"/>
        <end position="260"/>
    </location>
</feature>
<dbReference type="AlphaFoldDB" id="A0A6A7RW18"/>
<evidence type="ECO:0000256" key="5">
    <source>
        <dbReference type="SAM" id="Phobius"/>
    </source>
</evidence>
<reference evidence="7 8" key="1">
    <citation type="submission" date="2017-09" db="EMBL/GenBank/DDBJ databases">
        <title>Metagenomic Analysis Reveals Denitrifying Candidatus Accumulibacter and Flanking Population as a Source of N2O.</title>
        <authorList>
            <person name="Gao H."/>
            <person name="Mao Y."/>
            <person name="Zhao X."/>
            <person name="Liu W.-T."/>
            <person name="Zhang T."/>
            <person name="Wells G."/>
        </authorList>
    </citation>
    <scope>NUCLEOTIDE SEQUENCE [LARGE SCALE GENOMIC DNA]</scope>
    <source>
        <strain evidence="7">CANDO_2_IC</strain>
    </source>
</reference>
<evidence type="ECO:0000256" key="4">
    <source>
        <dbReference type="ARBA" id="ARBA00023136"/>
    </source>
</evidence>
<feature type="transmembrane region" description="Helical" evidence="5">
    <location>
        <begin position="428"/>
        <end position="450"/>
    </location>
</feature>
<feature type="transmembrane region" description="Helical" evidence="5">
    <location>
        <begin position="6"/>
        <end position="31"/>
    </location>
</feature>
<feature type="domain" description="O-antigen ligase-related" evidence="6">
    <location>
        <begin position="249"/>
        <end position="405"/>
    </location>
</feature>
<comment type="caution">
    <text evidence="7">The sequence shown here is derived from an EMBL/GenBank/DDBJ whole genome shotgun (WGS) entry which is preliminary data.</text>
</comment>
<dbReference type="GO" id="GO:0016020">
    <property type="term" value="C:membrane"/>
    <property type="evidence" value="ECO:0007669"/>
    <property type="project" value="UniProtKB-SubCell"/>
</dbReference>
<feature type="transmembrane region" description="Helical" evidence="5">
    <location>
        <begin position="345"/>
        <end position="364"/>
    </location>
</feature>
<dbReference type="Pfam" id="PF04932">
    <property type="entry name" value="Wzy_C"/>
    <property type="match status" value="1"/>
</dbReference>
<evidence type="ECO:0000256" key="1">
    <source>
        <dbReference type="ARBA" id="ARBA00004141"/>
    </source>
</evidence>
<sequence length="497" mass="54364">MTDIIGILFEFGIPIAAASIGTLVFVGAIALGIANGRFLVLGFVIIIFAFVNPSYGLVEAPAFNIYAKGGKTFLLPFIQYGFYALFIAVWTSNAFEARKPLRDAGGGWLIALGILFIAHLIAGVVLEDLSPLHIVAPRGIIHILHIGMAAYLVSSSIRTEKDLKYVVRLIIILVFCRGVFALVRFAVFGGDPQNAYANLEGGNIALKITFWDSNEGVLASMAAFYAAWQIFRCWAGKVEGKTLFFVVMLIVELLVVILSFRRSNWVALLLVTIYFLSFLPPSRRWVVGLLGVSLLLPAIWLGANKRFEASALDRNRSIIEVLAPDARGFAPTDRKKSRFYELDRAWATLAKSPVTIIFGIGSWGSFDPGNDALALAYHAGRYDFVHSGFGHVLLKSGLLGLAIFLGFGSSILKRSAVPIDQMDTKFSVIHFTFRAGMVAMIPTLVSGTPIPELRTTWMLGIILGVPLAIRALGLKKNVEPLGQPSFTSPMYPKRNFL</sequence>